<dbReference type="Proteomes" id="UP000030645">
    <property type="component" value="Unassembled WGS sequence"/>
</dbReference>
<dbReference type="CDD" id="cd24081">
    <property type="entry name" value="ASKHA_NBD_DdNAGK-like"/>
    <property type="match status" value="1"/>
</dbReference>
<dbReference type="InterPro" id="IPR043129">
    <property type="entry name" value="ATPase_NBD"/>
</dbReference>
<keyword evidence="7" id="KW-1185">Reference proteome</keyword>
<evidence type="ECO:0000256" key="1">
    <source>
        <dbReference type="ARBA" id="ARBA00006198"/>
    </source>
</evidence>
<sequence length="417" mass="46043">MHSPYEEHLEAAYRILRYLKNSLEKGLFFEKNEQRGIETYTDADWAGSTLDRRSTSGYYTFVWGNLVTWRSKKQNEVARSSAEAEYRSMAQGICEMIWLKRILEELRRPVIMPMKLYCDNKAAINIAHNPVQHDRTKHVEIDRHFIKEKIEAGAICMPFVPTSQQVADVLTKGLFRPNFEFLISKEMFPSHVKIYVQNDAVAALASGTLGKLHGCVLVAGTGCIALGFSEDGKEARAAGGGPILGDWGSGYGIAAQALTAVIRAYDGRGSPTMLTSRILKALGLSSPEEIIGWTYTDQSWARIAALVPEVVSCAEDGDQIAHEILVDAVNELAIAVKAVIERLCLCGEDRSGSFPVVMVGGVLESNKSWDIGKEVIKYIQKLYPGAHPIRPKVEPAIGAALLACNFLMKESQRNKHG</sequence>
<gene>
    <name evidence="6" type="ORF">L484_026004</name>
</gene>
<dbReference type="Gene3D" id="3.30.420.40">
    <property type="match status" value="1"/>
</dbReference>
<protein>
    <recommendedName>
        <fullName evidence="3">N-acetyl-D-glucosamine kinase</fullName>
        <ecNumber evidence="2">2.7.1.59</ecNumber>
    </recommendedName>
    <alternativeName>
        <fullName evidence="4">GlcNAc kinase</fullName>
    </alternativeName>
</protein>
<dbReference type="STRING" id="981085.W9R7S4"/>
<evidence type="ECO:0000256" key="3">
    <source>
        <dbReference type="ARBA" id="ARBA00014974"/>
    </source>
</evidence>
<name>W9R7S4_9ROSA</name>
<dbReference type="CDD" id="cd09272">
    <property type="entry name" value="RNase_HI_RT_Ty1"/>
    <property type="match status" value="1"/>
</dbReference>
<evidence type="ECO:0000259" key="5">
    <source>
        <dbReference type="Pfam" id="PF01869"/>
    </source>
</evidence>
<evidence type="ECO:0000256" key="2">
    <source>
        <dbReference type="ARBA" id="ARBA00012122"/>
    </source>
</evidence>
<dbReference type="PANTHER" id="PTHR43190">
    <property type="entry name" value="N-ACETYL-D-GLUCOSAMINE KINASE"/>
    <property type="match status" value="1"/>
</dbReference>
<dbReference type="AlphaFoldDB" id="W9R7S4"/>
<dbReference type="SUPFAM" id="SSF53067">
    <property type="entry name" value="Actin-like ATPase domain"/>
    <property type="match status" value="1"/>
</dbReference>
<dbReference type="eggNOG" id="KOG0017">
    <property type="taxonomic scope" value="Eukaryota"/>
</dbReference>
<proteinExistence type="inferred from homology"/>
<dbReference type="InterPro" id="IPR043502">
    <property type="entry name" value="DNA/RNA_pol_sf"/>
</dbReference>
<dbReference type="PANTHER" id="PTHR43190:SF1">
    <property type="entry name" value="N-ACETYL-D-GLUCOSAMINE KINASE"/>
    <property type="match status" value="1"/>
</dbReference>
<dbReference type="InterPro" id="IPR052519">
    <property type="entry name" value="Euk-type_GlcNAc_Kinase"/>
</dbReference>
<accession>W9R7S4</accession>
<evidence type="ECO:0000313" key="7">
    <source>
        <dbReference type="Proteomes" id="UP000030645"/>
    </source>
</evidence>
<dbReference type="Pfam" id="PF01869">
    <property type="entry name" value="BcrAD_BadFG"/>
    <property type="match status" value="1"/>
</dbReference>
<dbReference type="eggNOG" id="KOG1794">
    <property type="taxonomic scope" value="Eukaryota"/>
</dbReference>
<dbReference type="InterPro" id="IPR002731">
    <property type="entry name" value="ATPase_BadF"/>
</dbReference>
<evidence type="ECO:0000256" key="4">
    <source>
        <dbReference type="ARBA" id="ARBA00031123"/>
    </source>
</evidence>
<comment type="similarity">
    <text evidence="1">Belongs to the eukaryotic-type N-acetylglucosamine kinase family.</text>
</comment>
<dbReference type="GO" id="GO:0045127">
    <property type="term" value="F:N-acetylglucosamine kinase activity"/>
    <property type="evidence" value="ECO:0007669"/>
    <property type="project" value="UniProtKB-EC"/>
</dbReference>
<dbReference type="EC" id="2.7.1.59" evidence="2"/>
<evidence type="ECO:0000313" key="6">
    <source>
        <dbReference type="EMBL" id="EXB75222.1"/>
    </source>
</evidence>
<organism evidence="6 7">
    <name type="scientific">Morus notabilis</name>
    <dbReference type="NCBI Taxonomy" id="981085"/>
    <lineage>
        <taxon>Eukaryota</taxon>
        <taxon>Viridiplantae</taxon>
        <taxon>Streptophyta</taxon>
        <taxon>Embryophyta</taxon>
        <taxon>Tracheophyta</taxon>
        <taxon>Spermatophyta</taxon>
        <taxon>Magnoliopsida</taxon>
        <taxon>eudicotyledons</taxon>
        <taxon>Gunneridae</taxon>
        <taxon>Pentapetalae</taxon>
        <taxon>rosids</taxon>
        <taxon>fabids</taxon>
        <taxon>Rosales</taxon>
        <taxon>Moraceae</taxon>
        <taxon>Moreae</taxon>
        <taxon>Morus</taxon>
    </lineage>
</organism>
<dbReference type="EMBL" id="KE344673">
    <property type="protein sequence ID" value="EXB75222.1"/>
    <property type="molecule type" value="Genomic_DNA"/>
</dbReference>
<feature type="domain" description="ATPase BadF/BadG/BcrA/BcrD type" evidence="5">
    <location>
        <begin position="179"/>
        <end position="403"/>
    </location>
</feature>
<dbReference type="SUPFAM" id="SSF56672">
    <property type="entry name" value="DNA/RNA polymerases"/>
    <property type="match status" value="1"/>
</dbReference>
<reference evidence="7" key="1">
    <citation type="submission" date="2013-01" db="EMBL/GenBank/DDBJ databases">
        <title>Draft Genome Sequence of a Mulberry Tree, Morus notabilis C.K. Schneid.</title>
        <authorList>
            <person name="He N."/>
            <person name="Zhao S."/>
        </authorList>
    </citation>
    <scope>NUCLEOTIDE SEQUENCE</scope>
</reference>